<dbReference type="PROSITE" id="PS50943">
    <property type="entry name" value="HTH_CROC1"/>
    <property type="match status" value="1"/>
</dbReference>
<dbReference type="Pfam" id="PF01381">
    <property type="entry name" value="HTH_3"/>
    <property type="match status" value="1"/>
</dbReference>
<comment type="caution">
    <text evidence="3">The sequence shown here is derived from an EMBL/GenBank/DDBJ whole genome shotgun (WGS) entry which is preliminary data.</text>
</comment>
<proteinExistence type="predicted"/>
<dbReference type="PANTHER" id="PTHR36924">
    <property type="entry name" value="ANTITOXIN HIGA-1"/>
    <property type="match status" value="1"/>
</dbReference>
<evidence type="ECO:0000313" key="3">
    <source>
        <dbReference type="EMBL" id="PHQ23620.1"/>
    </source>
</evidence>
<reference evidence="3 4" key="1">
    <citation type="submission" date="2017-09" db="EMBL/GenBank/DDBJ databases">
        <title>The draft genome sequences of Marinobacter guineae M3B.</title>
        <authorList>
            <person name="Cao J."/>
        </authorList>
    </citation>
    <scope>NUCLEOTIDE SEQUENCE [LARGE SCALE GENOMIC DNA]</scope>
    <source>
        <strain evidence="3 4">M3B</strain>
    </source>
</reference>
<dbReference type="InterPro" id="IPR013430">
    <property type="entry name" value="Toxin_antidote_HigA"/>
</dbReference>
<sequence>MVHFRKVVIGGTAIMNSAAPIHPGIHLGHEVERHELSKRQTAESLQIGRMTLYRLIKGEADITVDLALRLEAGFGVPAVKWLEMQADYDRWRNEKTGSDVSRIPRLVEPESKPQQELNMIF</sequence>
<gene>
    <name evidence="3" type="primary">higA</name>
    <name evidence="3" type="ORF">CLH62_20275</name>
</gene>
<accession>A0A2G1VAB7</accession>
<keyword evidence="4" id="KW-1185">Reference proteome</keyword>
<dbReference type="SUPFAM" id="SSF47413">
    <property type="entry name" value="lambda repressor-like DNA-binding domains"/>
    <property type="match status" value="1"/>
</dbReference>
<dbReference type="InterPro" id="IPR010982">
    <property type="entry name" value="Lambda_DNA-bd_dom_sf"/>
</dbReference>
<dbReference type="EMBL" id="NTFI01000013">
    <property type="protein sequence ID" value="PHQ23620.1"/>
    <property type="molecule type" value="Genomic_DNA"/>
</dbReference>
<dbReference type="Proteomes" id="UP000229044">
    <property type="component" value="Unassembled WGS sequence"/>
</dbReference>
<dbReference type="NCBIfam" id="TIGR02607">
    <property type="entry name" value="antidote_HigA"/>
    <property type="match status" value="1"/>
</dbReference>
<organism evidence="3 4">
    <name type="scientific">Marinobacter guineae</name>
    <dbReference type="NCBI Taxonomy" id="432303"/>
    <lineage>
        <taxon>Bacteria</taxon>
        <taxon>Pseudomonadati</taxon>
        <taxon>Pseudomonadota</taxon>
        <taxon>Gammaproteobacteria</taxon>
        <taxon>Pseudomonadales</taxon>
        <taxon>Marinobacteraceae</taxon>
        <taxon>Marinobacter</taxon>
    </lineage>
</organism>
<dbReference type="Gene3D" id="1.10.260.40">
    <property type="entry name" value="lambda repressor-like DNA-binding domains"/>
    <property type="match status" value="1"/>
</dbReference>
<feature type="domain" description="HTH cro/C1-type" evidence="2">
    <location>
        <begin position="32"/>
        <end position="82"/>
    </location>
</feature>
<dbReference type="OrthoDB" id="6372261at2"/>
<name>A0A2G1VAB7_9GAMM</name>
<keyword evidence="1" id="KW-0238">DNA-binding</keyword>
<evidence type="ECO:0000259" key="2">
    <source>
        <dbReference type="PROSITE" id="PS50943"/>
    </source>
</evidence>
<protein>
    <submittedName>
        <fullName evidence="3">Addiction module antidote protein, HigA family</fullName>
    </submittedName>
</protein>
<evidence type="ECO:0000256" key="1">
    <source>
        <dbReference type="ARBA" id="ARBA00023125"/>
    </source>
</evidence>
<evidence type="ECO:0000313" key="4">
    <source>
        <dbReference type="Proteomes" id="UP000229044"/>
    </source>
</evidence>
<dbReference type="SMART" id="SM00530">
    <property type="entry name" value="HTH_XRE"/>
    <property type="match status" value="1"/>
</dbReference>
<dbReference type="PANTHER" id="PTHR36924:SF1">
    <property type="entry name" value="ANTITOXIN HIGA-1"/>
    <property type="match status" value="1"/>
</dbReference>
<dbReference type="AlphaFoldDB" id="A0A2G1VAB7"/>
<dbReference type="GO" id="GO:0003677">
    <property type="term" value="F:DNA binding"/>
    <property type="evidence" value="ECO:0007669"/>
    <property type="project" value="UniProtKB-KW"/>
</dbReference>
<dbReference type="InterPro" id="IPR001387">
    <property type="entry name" value="Cro/C1-type_HTH"/>
</dbReference>